<protein>
    <submittedName>
        <fullName evidence="1">Glycosylphosphatidylinositol anchor attachment 1 protein</fullName>
    </submittedName>
</protein>
<dbReference type="AlphaFoldDB" id="A0A5B7K458"/>
<dbReference type="Proteomes" id="UP000324222">
    <property type="component" value="Unassembled WGS sequence"/>
</dbReference>
<sequence>MEGWQHQLTTLLSMVTSQASGVPTGNHGLFHRLAPHYYYFYFLSSQSKPTTTLLLHPHRYGVAAVTISGSGREAGGGVGVPIRARSISLQQVGRVLEGVCRSLNNLLEKFHQSFFFYLLPATNRYISIGQ</sequence>
<dbReference type="OrthoDB" id="445301at2759"/>
<dbReference type="InterPro" id="IPR007246">
    <property type="entry name" value="Gaa1"/>
</dbReference>
<gene>
    <name evidence="1" type="primary">Gpaa1_0</name>
    <name evidence="1" type="ORF">E2C01_100840</name>
</gene>
<organism evidence="1 2">
    <name type="scientific">Portunus trituberculatus</name>
    <name type="common">Swimming crab</name>
    <name type="synonym">Neptunus trituberculatus</name>
    <dbReference type="NCBI Taxonomy" id="210409"/>
    <lineage>
        <taxon>Eukaryota</taxon>
        <taxon>Metazoa</taxon>
        <taxon>Ecdysozoa</taxon>
        <taxon>Arthropoda</taxon>
        <taxon>Crustacea</taxon>
        <taxon>Multicrustacea</taxon>
        <taxon>Malacostraca</taxon>
        <taxon>Eumalacostraca</taxon>
        <taxon>Eucarida</taxon>
        <taxon>Decapoda</taxon>
        <taxon>Pleocyemata</taxon>
        <taxon>Brachyura</taxon>
        <taxon>Eubrachyura</taxon>
        <taxon>Portunoidea</taxon>
        <taxon>Portunidae</taxon>
        <taxon>Portuninae</taxon>
        <taxon>Portunus</taxon>
    </lineage>
</organism>
<keyword evidence="2" id="KW-1185">Reference proteome</keyword>
<name>A0A5B7K458_PORTR</name>
<evidence type="ECO:0000313" key="1">
    <source>
        <dbReference type="EMBL" id="MPD05112.1"/>
    </source>
</evidence>
<dbReference type="PANTHER" id="PTHR13304:SF0">
    <property type="entry name" value="GLYCOSYLPHOSPHATIDYLINOSITOL ANCHOR ATTACHMENT 1 PROTEIN"/>
    <property type="match status" value="1"/>
</dbReference>
<dbReference type="EMBL" id="VSRR010144485">
    <property type="protein sequence ID" value="MPD05112.1"/>
    <property type="molecule type" value="Genomic_DNA"/>
</dbReference>
<comment type="caution">
    <text evidence="1">The sequence shown here is derived from an EMBL/GenBank/DDBJ whole genome shotgun (WGS) entry which is preliminary data.</text>
</comment>
<dbReference type="GO" id="GO:0042765">
    <property type="term" value="C:GPI-anchor transamidase complex"/>
    <property type="evidence" value="ECO:0007669"/>
    <property type="project" value="InterPro"/>
</dbReference>
<dbReference type="GO" id="GO:0016255">
    <property type="term" value="P:attachment of GPI anchor to protein"/>
    <property type="evidence" value="ECO:0007669"/>
    <property type="project" value="TreeGrafter"/>
</dbReference>
<dbReference type="Pfam" id="PF04114">
    <property type="entry name" value="Gaa1"/>
    <property type="match status" value="1"/>
</dbReference>
<proteinExistence type="predicted"/>
<dbReference type="PANTHER" id="PTHR13304">
    <property type="entry name" value="GLYCOSYLPHOSPHATIDYLINOSITOL ANCHOR ATTACHMENT 1 PROTEIN"/>
    <property type="match status" value="1"/>
</dbReference>
<reference evidence="1 2" key="1">
    <citation type="submission" date="2019-05" db="EMBL/GenBank/DDBJ databases">
        <title>Another draft genome of Portunus trituberculatus and its Hox gene families provides insights of decapod evolution.</title>
        <authorList>
            <person name="Jeong J.-H."/>
            <person name="Song I."/>
            <person name="Kim S."/>
            <person name="Choi T."/>
            <person name="Kim D."/>
            <person name="Ryu S."/>
            <person name="Kim W."/>
        </authorList>
    </citation>
    <scope>NUCLEOTIDE SEQUENCE [LARGE SCALE GENOMIC DNA]</scope>
    <source>
        <tissue evidence="1">Muscle</tissue>
    </source>
</reference>
<evidence type="ECO:0000313" key="2">
    <source>
        <dbReference type="Proteomes" id="UP000324222"/>
    </source>
</evidence>
<accession>A0A5B7K458</accession>